<dbReference type="Proteomes" id="UP000248857">
    <property type="component" value="Unassembled WGS sequence"/>
</dbReference>
<feature type="chain" id="PRO_5016060106" evidence="2">
    <location>
        <begin position="25"/>
        <end position="722"/>
    </location>
</feature>
<dbReference type="OrthoDB" id="499755at2"/>
<evidence type="ECO:0000256" key="2">
    <source>
        <dbReference type="SAM" id="SignalP"/>
    </source>
</evidence>
<dbReference type="PANTHER" id="PTHR47200">
    <property type="entry name" value="THYLAKOID LUMENAL 15 KDA PROTEIN 1, CHLOROPLASTIC"/>
    <property type="match status" value="1"/>
</dbReference>
<proteinExistence type="predicted"/>
<name>A0A2W1JV28_9CYAN</name>
<protein>
    <submittedName>
        <fullName evidence="3">Secreted effector protein PipB</fullName>
    </submittedName>
</protein>
<evidence type="ECO:0000313" key="3">
    <source>
        <dbReference type="EMBL" id="PZD72367.1"/>
    </source>
</evidence>
<dbReference type="Gene3D" id="2.160.20.80">
    <property type="entry name" value="E3 ubiquitin-protein ligase SopA"/>
    <property type="match status" value="1"/>
</dbReference>
<reference evidence="3 4" key="1">
    <citation type="journal article" date="2018" name="Sci. Rep.">
        <title>A novel species of the marine cyanobacterium Acaryochloris with a unique pigment content and lifestyle.</title>
        <authorList>
            <person name="Partensky F."/>
            <person name="Six C."/>
            <person name="Ratin M."/>
            <person name="Garczarek L."/>
            <person name="Vaulot D."/>
            <person name="Probert I."/>
            <person name="Calteau A."/>
            <person name="Gourvil P."/>
            <person name="Marie D."/>
            <person name="Grebert T."/>
            <person name="Bouchier C."/>
            <person name="Le Panse S."/>
            <person name="Gachenot M."/>
            <person name="Rodriguez F."/>
            <person name="Garrido J.L."/>
        </authorList>
    </citation>
    <scope>NUCLEOTIDE SEQUENCE [LARGE SCALE GENOMIC DNA]</scope>
    <source>
        <strain evidence="3 4">RCC1774</strain>
    </source>
</reference>
<accession>A0A2W1JV28</accession>
<dbReference type="PANTHER" id="PTHR47200:SF2">
    <property type="entry name" value="THYLAKOID LUMENAL 15 KDA PROTEIN 1, CHLOROPLASTIC"/>
    <property type="match status" value="1"/>
</dbReference>
<feature type="region of interest" description="Disordered" evidence="1">
    <location>
        <begin position="223"/>
        <end position="243"/>
    </location>
</feature>
<dbReference type="InterPro" id="IPR044213">
    <property type="entry name" value="At2g44920-like"/>
</dbReference>
<dbReference type="Pfam" id="PF00805">
    <property type="entry name" value="Pentapeptide"/>
    <property type="match status" value="2"/>
</dbReference>
<keyword evidence="2" id="KW-0732">Signal</keyword>
<dbReference type="InterPro" id="IPR001646">
    <property type="entry name" value="5peptide_repeat"/>
</dbReference>
<sequence length="722" mass="76091">MIKSATFAAVVSLAVAGWSSPSAAQTFDPLQQLLETRACQNCDLSNLDLSGQDLSQIDLQGATLTQANLSGADLSNANLTGANLTGANLSGANLQGAQLETAILTNTDLSNANLEQTILAESEQIESEAPIDGEGPADRETPTVEEDSDAETASLISPLLNQQFQQPTAQTLPQGTVALKGTSRLFSLSDDVAGDNDTPVFIHLGFSVGITDDLELSAAFQQADSNSPGQQGPFIVNRGGDDPGNDELTFQLKQKIWKNADRSLELSGVAAVSFPPSGRLSTFIGNGDVVSVENDAVVPALQLPLTATVGERTKLTLSPTIAFFPSGSALFLSTPPIANSGSFGTTFGLTGAASFNAFDRLTLFADAFVPFTGNNSISPTSGLPNREIVFNAGARYLINPRLAVDLFATNAAGSLGPLALTTQPDSVGIGANLIFMPDLAPRNRRIADNRKGELDQPDSPRTIDGLGFFDGGTVPKGKFAFHLQGGSQGLLTALRYGLLKDFEGGIFLDSISGAVDESEQGISGKIRLLNQDKGAPFTLSVAGTLSQTNDVFSNFVNNDAGAFDALGIDEGFPFIGNRDRDDRLFIVTTSVPIIYKISERANVWFTPTVGLVQREGVELAGFNLGGELQVLPAFSVLAEVGANFAGSGNAFSGNSLVDRIPFNFAVRVDPLRLFGDDSDTPRANRPNVELFLTNRVGSSPWHQLRVRDQNDIAVGAGILIPF</sequence>
<evidence type="ECO:0000313" key="4">
    <source>
        <dbReference type="Proteomes" id="UP000248857"/>
    </source>
</evidence>
<dbReference type="EMBL" id="PQWO01000010">
    <property type="protein sequence ID" value="PZD72367.1"/>
    <property type="molecule type" value="Genomic_DNA"/>
</dbReference>
<comment type="caution">
    <text evidence="3">The sequence shown here is derived from an EMBL/GenBank/DDBJ whole genome shotgun (WGS) entry which is preliminary data.</text>
</comment>
<dbReference type="AlphaFoldDB" id="A0A2W1JV28"/>
<dbReference type="RefSeq" id="WP_110987132.1">
    <property type="nucleotide sequence ID" value="NZ_CAWNWM010000010.1"/>
</dbReference>
<feature type="region of interest" description="Disordered" evidence="1">
    <location>
        <begin position="122"/>
        <end position="150"/>
    </location>
</feature>
<feature type="signal peptide" evidence="2">
    <location>
        <begin position="1"/>
        <end position="24"/>
    </location>
</feature>
<organism evidence="3 4">
    <name type="scientific">Acaryochloris thomasi RCC1774</name>
    <dbReference type="NCBI Taxonomy" id="1764569"/>
    <lineage>
        <taxon>Bacteria</taxon>
        <taxon>Bacillati</taxon>
        <taxon>Cyanobacteriota</taxon>
        <taxon>Cyanophyceae</taxon>
        <taxon>Acaryochloridales</taxon>
        <taxon>Acaryochloridaceae</taxon>
        <taxon>Acaryochloris</taxon>
        <taxon>Acaryochloris thomasi</taxon>
    </lineage>
</organism>
<keyword evidence="4" id="KW-1185">Reference proteome</keyword>
<gene>
    <name evidence="3" type="primary">pipB_3</name>
    <name evidence="3" type="ORF">C1752_03740</name>
</gene>
<evidence type="ECO:0000256" key="1">
    <source>
        <dbReference type="SAM" id="MobiDB-lite"/>
    </source>
</evidence>
<dbReference type="SUPFAM" id="SSF141571">
    <property type="entry name" value="Pentapeptide repeat-like"/>
    <property type="match status" value="1"/>
</dbReference>